<dbReference type="RefSeq" id="WP_067427975.1">
    <property type="nucleotide sequence ID" value="NZ_JACSXG010000004.1"/>
</dbReference>
<comment type="cofactor">
    <cofactor evidence="1 18">
        <name>Mg(2+)</name>
        <dbReference type="ChEBI" id="CHEBI:18420"/>
    </cofactor>
</comment>
<dbReference type="PANTHER" id="PTHR47707">
    <property type="entry name" value="8-OXO-DGTP DIPHOSPHATASE"/>
    <property type="match status" value="1"/>
</dbReference>
<dbReference type="GO" id="GO:0046872">
    <property type="term" value="F:metal ion binding"/>
    <property type="evidence" value="ECO:0007669"/>
    <property type="project" value="UniProtKB-KW"/>
</dbReference>
<dbReference type="PRINTS" id="PR00502">
    <property type="entry name" value="NUDIXFAMILY"/>
</dbReference>
<keyword evidence="6" id="KW-0227">DNA damage</keyword>
<evidence type="ECO:0000256" key="14">
    <source>
        <dbReference type="ARBA" id="ARBA00041592"/>
    </source>
</evidence>
<dbReference type="KEGG" id="ege:EM595_0735"/>
<keyword evidence="9" id="KW-0234">DNA repair</keyword>
<reference evidence="21" key="1">
    <citation type="submission" date="2015-11" db="EMBL/GenBank/DDBJ databases">
        <authorList>
            <person name="Blom J."/>
        </authorList>
    </citation>
    <scope>NUCLEOTIDE SEQUENCE [LARGE SCALE GENOMIC DNA]</scope>
</reference>
<accession>A0A0U5L1G9</accession>
<feature type="binding site" evidence="18">
    <location>
        <position position="57"/>
    </location>
    <ligand>
        <name>Mg(2+)</name>
        <dbReference type="ChEBI" id="CHEBI:18420"/>
    </ligand>
</feature>
<comment type="similarity">
    <text evidence="2">Belongs to the Nudix hydrolase family.</text>
</comment>
<dbReference type="EMBL" id="LN907827">
    <property type="protein sequence ID" value="CUU22971.1"/>
    <property type="molecule type" value="Genomic_DNA"/>
</dbReference>
<evidence type="ECO:0000256" key="2">
    <source>
        <dbReference type="ARBA" id="ARBA00005582"/>
    </source>
</evidence>
<evidence type="ECO:0000313" key="21">
    <source>
        <dbReference type="Proteomes" id="UP000059419"/>
    </source>
</evidence>
<evidence type="ECO:0000256" key="7">
    <source>
        <dbReference type="ARBA" id="ARBA00022801"/>
    </source>
</evidence>
<dbReference type="InterPro" id="IPR003561">
    <property type="entry name" value="Mutator_MutT"/>
</dbReference>
<dbReference type="InterPro" id="IPR029119">
    <property type="entry name" value="MutY_C"/>
</dbReference>
<evidence type="ECO:0000256" key="18">
    <source>
        <dbReference type="PIRSR" id="PIRSR603561-2"/>
    </source>
</evidence>
<dbReference type="GO" id="GO:0006260">
    <property type="term" value="P:DNA replication"/>
    <property type="evidence" value="ECO:0007669"/>
    <property type="project" value="UniProtKB-KW"/>
</dbReference>
<keyword evidence="4" id="KW-0235">DNA replication</keyword>
<dbReference type="NCBIfam" id="NF008044">
    <property type="entry name" value="PRK10776.1"/>
    <property type="match status" value="1"/>
</dbReference>
<dbReference type="PROSITE" id="PS51462">
    <property type="entry name" value="NUDIX"/>
    <property type="match status" value="1"/>
</dbReference>
<dbReference type="SUPFAM" id="SSF55811">
    <property type="entry name" value="Nudix"/>
    <property type="match status" value="1"/>
</dbReference>
<dbReference type="InterPro" id="IPR000086">
    <property type="entry name" value="NUDIX_hydrolase_dom"/>
</dbReference>
<evidence type="ECO:0000256" key="16">
    <source>
        <dbReference type="ARBA" id="ARBA00042798"/>
    </source>
</evidence>
<evidence type="ECO:0000256" key="4">
    <source>
        <dbReference type="ARBA" id="ARBA00022705"/>
    </source>
</evidence>
<evidence type="ECO:0000256" key="11">
    <source>
        <dbReference type="ARBA" id="ARBA00036904"/>
    </source>
</evidence>
<dbReference type="InterPro" id="IPR015797">
    <property type="entry name" value="NUDIX_hydrolase-like_dom_sf"/>
</dbReference>
<dbReference type="PATRIC" id="fig|1619313.3.peg.766"/>
<dbReference type="InterPro" id="IPR047127">
    <property type="entry name" value="MutT-like"/>
</dbReference>
<dbReference type="GO" id="GO:0044716">
    <property type="term" value="F:8-oxo-GDP phosphatase activity"/>
    <property type="evidence" value="ECO:0007669"/>
    <property type="project" value="TreeGrafter"/>
</dbReference>
<dbReference type="InterPro" id="IPR020476">
    <property type="entry name" value="Nudix_hydrolase"/>
</dbReference>
<protein>
    <recommendedName>
        <fullName evidence="13">8-oxo-dGTP diphosphatase</fullName>
        <ecNumber evidence="12">3.6.1.55</ecNumber>
    </recommendedName>
    <alternativeName>
        <fullName evidence="16">7,8-dihydro-8-oxoguanine-triphosphatase</fullName>
    </alternativeName>
    <alternativeName>
        <fullName evidence="15">Mutator protein MutT</fullName>
    </alternativeName>
    <alternativeName>
        <fullName evidence="14">dGTP pyrophosphohydrolase</fullName>
    </alternativeName>
</protein>
<evidence type="ECO:0000256" key="8">
    <source>
        <dbReference type="ARBA" id="ARBA00022842"/>
    </source>
</evidence>
<evidence type="ECO:0000256" key="10">
    <source>
        <dbReference type="ARBA" id="ARBA00035861"/>
    </source>
</evidence>
<dbReference type="STRING" id="1619313.EM595_0735"/>
<gene>
    <name evidence="20" type="primary">mutT</name>
    <name evidence="20" type="ORF">EM595_0735</name>
</gene>
<dbReference type="AlphaFoldDB" id="A0A0U5L1G9"/>
<dbReference type="Pfam" id="PF14815">
    <property type="entry name" value="NUDIX_4"/>
    <property type="match status" value="1"/>
</dbReference>
<dbReference type="OrthoDB" id="9810648at2"/>
<dbReference type="PANTHER" id="PTHR47707:SF1">
    <property type="entry name" value="NUDIX HYDROLASE FAMILY PROTEIN"/>
    <property type="match status" value="1"/>
</dbReference>
<dbReference type="CDD" id="cd03425">
    <property type="entry name" value="NUDIX_MutT_NudA_like"/>
    <property type="match status" value="1"/>
</dbReference>
<evidence type="ECO:0000256" key="5">
    <source>
        <dbReference type="ARBA" id="ARBA00022723"/>
    </source>
</evidence>
<dbReference type="PROSITE" id="PS00893">
    <property type="entry name" value="NUDIX_BOX"/>
    <property type="match status" value="1"/>
</dbReference>
<organism evidence="20 21">
    <name type="scientific">Duffyella gerundensis</name>
    <dbReference type="NCBI Taxonomy" id="1619313"/>
    <lineage>
        <taxon>Bacteria</taxon>
        <taxon>Pseudomonadati</taxon>
        <taxon>Pseudomonadota</taxon>
        <taxon>Gammaproteobacteria</taxon>
        <taxon>Enterobacterales</taxon>
        <taxon>Erwiniaceae</taxon>
        <taxon>Duffyella</taxon>
    </lineage>
</organism>
<evidence type="ECO:0000256" key="12">
    <source>
        <dbReference type="ARBA" id="ARBA00038905"/>
    </source>
</evidence>
<name>A0A0U5L1G9_9GAMM</name>
<evidence type="ECO:0000256" key="3">
    <source>
        <dbReference type="ARBA" id="ARBA00022457"/>
    </source>
</evidence>
<feature type="binding site" evidence="17">
    <location>
        <begin position="34"/>
        <end position="37"/>
    </location>
    <ligand>
        <name>8-oxo-dGTP</name>
        <dbReference type="ChEBI" id="CHEBI:77896"/>
    </ligand>
</feature>
<sequence>MKHLQVAVGVIRNASHEIFLAQRSSSSHMANMWEFPGGKIELGESAQQALVRELAEETGIEVTQAEAIGSADHTYEDVRVTLHFFLVEQWQGEPWGREGQPQRWVKQAELVAEEFPPANHALIARLRQEAAQLAN</sequence>
<dbReference type="GO" id="GO:0044715">
    <property type="term" value="F:8-oxo-dGDP phosphatase activity"/>
    <property type="evidence" value="ECO:0007669"/>
    <property type="project" value="TreeGrafter"/>
</dbReference>
<comment type="catalytic activity">
    <reaction evidence="10">
        <text>8-oxo-dGTP + H2O = 8-oxo-dGMP + diphosphate + H(+)</text>
        <dbReference type="Rhea" id="RHEA:31575"/>
        <dbReference type="ChEBI" id="CHEBI:15377"/>
        <dbReference type="ChEBI" id="CHEBI:15378"/>
        <dbReference type="ChEBI" id="CHEBI:33019"/>
        <dbReference type="ChEBI" id="CHEBI:63224"/>
        <dbReference type="ChEBI" id="CHEBI:77896"/>
        <dbReference type="EC" id="3.6.1.55"/>
    </reaction>
</comment>
<dbReference type="FunFam" id="3.90.79.10:FF:000014">
    <property type="entry name" value="8-oxo-dGTP diphosphatase MutT"/>
    <property type="match status" value="1"/>
</dbReference>
<feature type="binding site" evidence="17">
    <location>
        <position position="28"/>
    </location>
    <ligand>
        <name>8-oxo-dGTP</name>
        <dbReference type="ChEBI" id="CHEBI:77896"/>
    </ligand>
</feature>
<proteinExistence type="inferred from homology"/>
<keyword evidence="8 18" id="KW-0460">Magnesium</keyword>
<dbReference type="EC" id="3.6.1.55" evidence="12"/>
<evidence type="ECO:0000256" key="1">
    <source>
        <dbReference type="ARBA" id="ARBA00001946"/>
    </source>
</evidence>
<evidence type="ECO:0000256" key="17">
    <source>
        <dbReference type="PIRSR" id="PIRSR603561-1"/>
    </source>
</evidence>
<feature type="binding site" evidence="17">
    <location>
        <position position="119"/>
    </location>
    <ligand>
        <name>8-oxo-dGTP</name>
        <dbReference type="ChEBI" id="CHEBI:77896"/>
    </ligand>
</feature>
<dbReference type="Gene3D" id="3.90.79.10">
    <property type="entry name" value="Nucleoside Triphosphate Pyrophosphohydrolase"/>
    <property type="match status" value="1"/>
</dbReference>
<dbReference type="GO" id="GO:0006281">
    <property type="term" value="P:DNA repair"/>
    <property type="evidence" value="ECO:0007669"/>
    <property type="project" value="UniProtKB-KW"/>
</dbReference>
<evidence type="ECO:0000256" key="6">
    <source>
        <dbReference type="ARBA" id="ARBA00022763"/>
    </source>
</evidence>
<keyword evidence="7 20" id="KW-0378">Hydrolase</keyword>
<comment type="catalytic activity">
    <reaction evidence="11">
        <text>8-oxo-GTP + H2O = 8-oxo-GMP + diphosphate + H(+)</text>
        <dbReference type="Rhea" id="RHEA:67616"/>
        <dbReference type="ChEBI" id="CHEBI:15377"/>
        <dbReference type="ChEBI" id="CHEBI:15378"/>
        <dbReference type="ChEBI" id="CHEBI:33019"/>
        <dbReference type="ChEBI" id="CHEBI:143553"/>
        <dbReference type="ChEBI" id="CHEBI:145694"/>
    </reaction>
</comment>
<dbReference type="GO" id="GO:0035539">
    <property type="term" value="F:8-oxo-7,8-dihydrodeoxyguanosine triphosphate pyrophosphatase activity"/>
    <property type="evidence" value="ECO:0007669"/>
    <property type="project" value="UniProtKB-EC"/>
</dbReference>
<evidence type="ECO:0000256" key="9">
    <source>
        <dbReference type="ARBA" id="ARBA00023204"/>
    </source>
</evidence>
<dbReference type="PRINTS" id="PR01401">
    <property type="entry name" value="MUTATORMUTT"/>
</dbReference>
<dbReference type="Proteomes" id="UP000059419">
    <property type="component" value="Chromosome 1"/>
</dbReference>
<evidence type="ECO:0000313" key="20">
    <source>
        <dbReference type="EMBL" id="CUU22971.1"/>
    </source>
</evidence>
<dbReference type="GO" id="GO:0008413">
    <property type="term" value="F:8-oxo-7,8-dihydroguanosine triphosphate pyrophosphatase activity"/>
    <property type="evidence" value="ECO:0007669"/>
    <property type="project" value="InterPro"/>
</dbReference>
<evidence type="ECO:0000256" key="15">
    <source>
        <dbReference type="ARBA" id="ARBA00041979"/>
    </source>
</evidence>
<evidence type="ECO:0000259" key="19">
    <source>
        <dbReference type="PROSITE" id="PS51462"/>
    </source>
</evidence>
<dbReference type="InterPro" id="IPR020084">
    <property type="entry name" value="NUDIX_hydrolase_CS"/>
</dbReference>
<keyword evidence="21" id="KW-1185">Reference proteome</keyword>
<keyword evidence="3" id="KW-0515">Mutator protein</keyword>
<feature type="binding site" evidence="18">
    <location>
        <position position="37"/>
    </location>
    <ligand>
        <name>Mg(2+)</name>
        <dbReference type="ChEBI" id="CHEBI:18420"/>
    </ligand>
</feature>
<dbReference type="NCBIfam" id="TIGR00586">
    <property type="entry name" value="mutt"/>
    <property type="match status" value="1"/>
</dbReference>
<keyword evidence="5 18" id="KW-0479">Metal-binding</keyword>
<feature type="binding site" evidence="17">
    <location>
        <position position="23"/>
    </location>
    <ligand>
        <name>8-oxo-dGTP</name>
        <dbReference type="ChEBI" id="CHEBI:77896"/>
    </ligand>
</feature>
<feature type="domain" description="Nudix hydrolase" evidence="19">
    <location>
        <begin position="1"/>
        <end position="128"/>
    </location>
</feature>
<evidence type="ECO:0000256" key="13">
    <source>
        <dbReference type="ARBA" id="ARBA00040794"/>
    </source>
</evidence>